<sequence length="464" mass="54052">MKKSILFYCAAAILFAADLDYNIGLTSSYGDSYDFYSYAENRLNMNFFYNNLQGWIQYEYSNPPELGSPINKLRKLRLEYEYEDWLIKFGDIYEIWGRGLILNQLDDQGIDFDNGIRGVYLGYEKDQFAITHINGESSIWQLGNDLRKPEYVFSHKVDALNAQYSWKNLSLGLSHLHTNEIHQKNFADTAFVNHRLQGAYLSYYGGFADLYLEYVDKQSTERFESLGSSSFKPLKDGYGFYGNINFFLGSWSLLTEYKRYSFDRLNPVDSDYVINHYGNRIDYQVMPILFREQNSTLLGRVIHQANVNDERGLQLEINGGLPGGLHWVSQYAHLSRNDTWQSLTTTVWKPERLNDLMPSAKANSMPYWENYHEINGYIGSGNLFFRLGRGSNYEVPKITRFFKGIQPDTSYVEDWGYTDSTFFNDEWAFWGDTLLSVDTTTSIYEIESKLYQVTKSVTYPFEFT</sequence>
<dbReference type="AlphaFoldDB" id="A0A381VV37"/>
<name>A0A381VV37_9ZZZZ</name>
<proteinExistence type="predicted"/>
<organism evidence="1">
    <name type="scientific">marine metagenome</name>
    <dbReference type="NCBI Taxonomy" id="408172"/>
    <lineage>
        <taxon>unclassified sequences</taxon>
        <taxon>metagenomes</taxon>
        <taxon>ecological metagenomes</taxon>
    </lineage>
</organism>
<dbReference type="Pfam" id="PF19494">
    <property type="entry name" value="DUF6029"/>
    <property type="match status" value="1"/>
</dbReference>
<dbReference type="InterPro" id="IPR046070">
    <property type="entry name" value="DUF6029"/>
</dbReference>
<reference evidence="1" key="1">
    <citation type="submission" date="2018-05" db="EMBL/GenBank/DDBJ databases">
        <authorList>
            <person name="Lanie J.A."/>
            <person name="Ng W.-L."/>
            <person name="Kazmierczak K.M."/>
            <person name="Andrzejewski T.M."/>
            <person name="Davidsen T.M."/>
            <person name="Wayne K.J."/>
            <person name="Tettelin H."/>
            <person name="Glass J.I."/>
            <person name="Rusch D."/>
            <person name="Podicherti R."/>
            <person name="Tsui H.-C.T."/>
            <person name="Winkler M.E."/>
        </authorList>
    </citation>
    <scope>NUCLEOTIDE SEQUENCE</scope>
</reference>
<protein>
    <submittedName>
        <fullName evidence="1">Uncharacterized protein</fullName>
    </submittedName>
</protein>
<accession>A0A381VV37</accession>
<feature type="non-terminal residue" evidence="1">
    <location>
        <position position="464"/>
    </location>
</feature>
<evidence type="ECO:0000313" key="1">
    <source>
        <dbReference type="EMBL" id="SVA43477.1"/>
    </source>
</evidence>
<dbReference type="EMBL" id="UINC01009707">
    <property type="protein sequence ID" value="SVA43477.1"/>
    <property type="molecule type" value="Genomic_DNA"/>
</dbReference>
<gene>
    <name evidence="1" type="ORF">METZ01_LOCUS96331</name>
</gene>